<protein>
    <submittedName>
        <fullName evidence="1">Uncharacterized protein</fullName>
    </submittedName>
</protein>
<dbReference type="STRING" id="866771.HMPREF9296_2497"/>
<organism evidence="1 2">
    <name type="scientific">Prevotella disiens FB035-09AN</name>
    <dbReference type="NCBI Taxonomy" id="866771"/>
    <lineage>
        <taxon>Bacteria</taxon>
        <taxon>Pseudomonadati</taxon>
        <taxon>Bacteroidota</taxon>
        <taxon>Bacteroidia</taxon>
        <taxon>Bacteroidales</taxon>
        <taxon>Prevotellaceae</taxon>
        <taxon>Prevotella</taxon>
    </lineage>
</organism>
<dbReference type="eggNOG" id="ENOG5032SQS">
    <property type="taxonomic scope" value="Bacteria"/>
</dbReference>
<evidence type="ECO:0000313" key="1">
    <source>
        <dbReference type="EMBL" id="EFL46795.1"/>
    </source>
</evidence>
<sequence length="718" mass="82766">MKITNLSAGEDYNLSPNTKIEVERTNPFFNEYGERSVPLDLPTSARNRRILGFPEAFGGMHKIKPMDVAIQDGEFYTQCRQIVLNAQHEGKISTSFFLNDGSFYSKIKNVKLKDIFKDEFVPGVNSVKEGIEFCRGLRNNEHEQFSIFPILVENDSGVDSGFNYKIINAFGKEDILDKDLYITWSIYKQMFGKDIIPSVKYFHPDKTGSDCDFYNAKQRTEYVDNVAITLSEGYYISPFMRANYLLKRVFAYLGYELLPNFFTETEPFKKMVVLNNVMDTLVNGKIRIADLVPNITCSEFISVFRKKFCCEFTPNEGNRTIDVVFLRDVMASTPTIDLTHNMTAEPVITYKTEKDYQRVTLAADDKLGGEVNESYEDLNDMSKNNATAYFEPKDGSFYKIGFSGDFRVITKIGEASQGYNTGEELEPKEIKIPELIPEFRTLTYKYKVPEVASDEGEFLFEKERYLFVGSYKTLNSKMVVANNDKETHTEQANKEKTMLAFTAYRDGRTIGTISPYDLSNPNWKKATKLFDYALYYNGEDGIFERFYKDYDLLLRNSLHELKVKLLLSQSQKQNLPAHSKVLIRGVAFFLNKLKFVLGGNNEPMESEFKSISLMQPIISAPNLRSLFPSMGSKYKWVGNCEISNVSESEYDNSGLDKERTFATIYPPQPSEKYLGEYYMVQNSYHSRQIRHKSLWRSAKYAYSRTKVWLMCIYKTNDE</sequence>
<evidence type="ECO:0000313" key="2">
    <source>
        <dbReference type="Proteomes" id="UP000003610"/>
    </source>
</evidence>
<name>E1KNW1_9BACT</name>
<proteinExistence type="predicted"/>
<dbReference type="Proteomes" id="UP000003610">
    <property type="component" value="Unassembled WGS sequence"/>
</dbReference>
<accession>E1KNW1</accession>
<dbReference type="AlphaFoldDB" id="E1KNW1"/>
<dbReference type="EMBL" id="AEDO01000013">
    <property type="protein sequence ID" value="EFL46795.1"/>
    <property type="molecule type" value="Genomic_DNA"/>
</dbReference>
<reference evidence="1 2" key="1">
    <citation type="submission" date="2010-08" db="EMBL/GenBank/DDBJ databases">
        <authorList>
            <person name="Durkin A.S."/>
            <person name="Madupu R."/>
            <person name="Torralba M."/>
            <person name="Gillis M."/>
            <person name="Methe B."/>
            <person name="Sutton G."/>
            <person name="Nelson K.E."/>
        </authorList>
    </citation>
    <scope>NUCLEOTIDE SEQUENCE [LARGE SCALE GENOMIC DNA]</scope>
    <source>
        <strain evidence="1 2">FB035-09AN</strain>
    </source>
</reference>
<gene>
    <name evidence="1" type="ORF">HMPREF9296_2497</name>
</gene>
<dbReference type="RefSeq" id="WP_004355624.1">
    <property type="nucleotide sequence ID" value="NZ_AEDO01000013.1"/>
</dbReference>
<comment type="caution">
    <text evidence="1">The sequence shown here is derived from an EMBL/GenBank/DDBJ whole genome shotgun (WGS) entry which is preliminary data.</text>
</comment>